<proteinExistence type="inferred from homology"/>
<evidence type="ECO:0000259" key="4">
    <source>
        <dbReference type="SMART" id="SM00062"/>
    </source>
</evidence>
<reference evidence="5" key="1">
    <citation type="submission" date="2021-01" db="EMBL/GenBank/DDBJ databases">
        <title>Whole genome shotgun sequence of Actinoplanes capillaceus NBRC 16408.</title>
        <authorList>
            <person name="Komaki H."/>
            <person name="Tamura T."/>
        </authorList>
    </citation>
    <scope>NUCLEOTIDE SEQUENCE [LARGE SCALE GENOMIC DNA]</scope>
    <source>
        <strain evidence="5">NBRC 16408</strain>
    </source>
</reference>
<dbReference type="PANTHER" id="PTHR30085">
    <property type="entry name" value="AMINO ACID ABC TRANSPORTER PERMEASE"/>
    <property type="match status" value="1"/>
</dbReference>
<protein>
    <submittedName>
        <fullName evidence="5">ABC transporter substrate-binding protein</fullName>
    </submittedName>
</protein>
<dbReference type="InterPro" id="IPR001638">
    <property type="entry name" value="Solute-binding_3/MltF_N"/>
</dbReference>
<dbReference type="SUPFAM" id="SSF53850">
    <property type="entry name" value="Periplasmic binding protein-like II"/>
    <property type="match status" value="1"/>
</dbReference>
<dbReference type="PANTHER" id="PTHR30085:SF6">
    <property type="entry name" value="ABC TRANSPORTER GLUTAMINE-BINDING PROTEIN GLNH"/>
    <property type="match status" value="1"/>
</dbReference>
<evidence type="ECO:0000256" key="2">
    <source>
        <dbReference type="ARBA" id="ARBA00022448"/>
    </source>
</evidence>
<keyword evidence="3" id="KW-0732">Signal</keyword>
<comment type="similarity">
    <text evidence="1">Belongs to the bacterial solute-binding protein 3 family.</text>
</comment>
<dbReference type="InterPro" id="IPR051455">
    <property type="entry name" value="Bact_solute-bind_prot3"/>
</dbReference>
<accession>A0ABQ3WQT2</accession>
<sequence>MKATDRGVPVKATDRGVPVRTTKIVASLLLITLAAGCGGAGEPVRPVAADATAAVPRPVNVQDPAEVPSAAAAPDCNPRASLRPQGTLPKAGAMPAGSTMATIAANGRLVVGIDQNAYLFGFRDPESGELVGFEIDMAREMARAIFGDPNRVQFRAITTADRIPVLENKQVDMVIRTMTMTCERWQKVLFSTEYIASRQRLLVRKGDGIGDFADLASKKVCATRGSTSIRTIAAQPSKPIAVSTDSTLDCLVLLQQHQVDAVSTIDILLAGLAAQDPTTEVIGAPVSDEPAGIGIPKGNEDMVRFVNGVLEKMRADGTWTRIHGKWLAERLGPADPPAAVYR</sequence>
<evidence type="ECO:0000313" key="5">
    <source>
        <dbReference type="EMBL" id="GID48551.1"/>
    </source>
</evidence>
<evidence type="ECO:0000256" key="1">
    <source>
        <dbReference type="ARBA" id="ARBA00010333"/>
    </source>
</evidence>
<evidence type="ECO:0000256" key="3">
    <source>
        <dbReference type="ARBA" id="ARBA00022729"/>
    </source>
</evidence>
<dbReference type="CDD" id="cd13690">
    <property type="entry name" value="PBP2_GluB"/>
    <property type="match status" value="1"/>
</dbReference>
<gene>
    <name evidence="5" type="ORF">Aca07nite_58260</name>
</gene>
<dbReference type="EMBL" id="BOMF01000105">
    <property type="protein sequence ID" value="GID48551.1"/>
    <property type="molecule type" value="Genomic_DNA"/>
</dbReference>
<dbReference type="Gene3D" id="3.40.190.10">
    <property type="entry name" value="Periplasmic binding protein-like II"/>
    <property type="match status" value="2"/>
</dbReference>
<keyword evidence="2" id="KW-0813">Transport</keyword>
<dbReference type="Pfam" id="PF00497">
    <property type="entry name" value="SBP_bac_3"/>
    <property type="match status" value="1"/>
</dbReference>
<dbReference type="SMART" id="SM00062">
    <property type="entry name" value="PBPb"/>
    <property type="match status" value="1"/>
</dbReference>
<organism evidence="5">
    <name type="scientific">Actinoplanes campanulatus</name>
    <dbReference type="NCBI Taxonomy" id="113559"/>
    <lineage>
        <taxon>Bacteria</taxon>
        <taxon>Bacillati</taxon>
        <taxon>Actinomycetota</taxon>
        <taxon>Actinomycetes</taxon>
        <taxon>Micromonosporales</taxon>
        <taxon>Micromonosporaceae</taxon>
        <taxon>Actinoplanes</taxon>
    </lineage>
</organism>
<comment type="caution">
    <text evidence="5">The sequence shown here is derived from an EMBL/GenBank/DDBJ whole genome shotgun (WGS) entry which is preliminary data.</text>
</comment>
<name>A0ABQ3WQT2_9ACTN</name>
<feature type="domain" description="Solute-binding protein family 3/N-terminal" evidence="4">
    <location>
        <begin position="108"/>
        <end position="330"/>
    </location>
</feature>